<proteinExistence type="predicted"/>
<dbReference type="Proteomes" id="UP000288388">
    <property type="component" value="Unassembled WGS sequence"/>
</dbReference>
<comment type="caution">
    <text evidence="1">The sequence shown here is derived from an EMBL/GenBank/DDBJ whole genome shotgun (WGS) entry which is preliminary data.</text>
</comment>
<evidence type="ECO:0000313" key="2">
    <source>
        <dbReference type="Proteomes" id="UP000288388"/>
    </source>
</evidence>
<accession>A0A437UPE5</accession>
<gene>
    <name evidence="1" type="ORF">EK398_11810</name>
</gene>
<dbReference type="EMBL" id="RYZS01000001">
    <property type="protein sequence ID" value="RVU95462.1"/>
    <property type="molecule type" value="Genomic_DNA"/>
</dbReference>
<name>A0A437UPE5_ENTAV</name>
<dbReference type="AlphaFoldDB" id="A0A437UPE5"/>
<dbReference type="RefSeq" id="WP_127979177.1">
    <property type="nucleotide sequence ID" value="NZ_RYZS01000001.1"/>
</dbReference>
<reference evidence="1 2" key="1">
    <citation type="submission" date="2018-12" db="EMBL/GenBank/DDBJ databases">
        <title>A novel vanA-carrying plasmid in a clinical isolate of Enterococcus avium.</title>
        <authorList>
            <person name="Bernasconi O.J."/>
            <person name="Luzzaro F."/>
            <person name="Endimiani A."/>
        </authorList>
    </citation>
    <scope>NUCLEOTIDE SEQUENCE [LARGE SCALE GENOMIC DNA]</scope>
    <source>
        <strain evidence="1 2">LC0559/18</strain>
    </source>
</reference>
<evidence type="ECO:0000313" key="1">
    <source>
        <dbReference type="EMBL" id="RVU95462.1"/>
    </source>
</evidence>
<sequence>MFKTNKEIIVIQAKATTPIPTGVVFWSHDKGTAKMLFQLQKDYVNQTLSEGTIVPICLDFVGGRHIYHAVIEDAINGIVSIVLEDNILGYVGRVTGSIYIELPDSRSLDTAGRFTFDIKRSPIDLNTPELEDYYWQGFNEIIDEYHQTINTIKSEAKALIDSLTADVTTAQSKITQLEQSITTANTNLNARIDEINKKIDDNDVFTKAESSANVIYQILGKDITEITFTLNFKNKKTNSLVENPNKARVSANNNLITPTTVLNDYSQERYNSVSEIDKNYMAIWLETANQRAQSLFEFAILEEVIRHLGVDFFELQGLTTLKDQTTFLRSKMTNIQSDIWGKGVSQKGNKFYYTTFDNRGNNWGSLVTNESNTVEKTSLIISQSDLEIYLSDSGNMYFLAYSEQTDGTLATQLYIDYVELSFKLRVSTRDVIESMIAANHVENLATQEEAEAGEDNKKIMTPLRVMQSIKKFVENKFVSIAGNETIGGLKNFRDGLMVNGNNVLAHKGVVTIKYSNADFPTEIASGYITFVRYGDEVQAVFNFKTRIGNDFAKDQSIIWGIAADFQADTSEPQYIGITSTGGTTSIVKFTAGGSTLTAHSILLKDTWYAGTVTYLAKNKL</sequence>
<dbReference type="Gene3D" id="2.60.40.3350">
    <property type="match status" value="1"/>
</dbReference>
<organism evidence="1 2">
    <name type="scientific">Enterococcus avium</name>
    <name type="common">Streptococcus avium</name>
    <dbReference type="NCBI Taxonomy" id="33945"/>
    <lineage>
        <taxon>Bacteria</taxon>
        <taxon>Bacillati</taxon>
        <taxon>Bacillota</taxon>
        <taxon>Bacilli</taxon>
        <taxon>Lactobacillales</taxon>
        <taxon>Enterococcaceae</taxon>
        <taxon>Enterococcus</taxon>
    </lineage>
</organism>
<protein>
    <submittedName>
        <fullName evidence="1">DUF2479 domain-containing protein</fullName>
    </submittedName>
</protein>